<dbReference type="InterPro" id="IPR007452">
    <property type="entry name" value="TamB_C"/>
</dbReference>
<evidence type="ECO:0000259" key="7">
    <source>
        <dbReference type="Pfam" id="PF04357"/>
    </source>
</evidence>
<comment type="caution">
    <text evidence="8">The sequence shown here is derived from an EMBL/GenBank/DDBJ whole genome shotgun (WGS) entry which is preliminary data.</text>
</comment>
<evidence type="ECO:0000256" key="5">
    <source>
        <dbReference type="SAM" id="MobiDB-lite"/>
    </source>
</evidence>
<evidence type="ECO:0000313" key="9">
    <source>
        <dbReference type="Proteomes" id="UP001161325"/>
    </source>
</evidence>
<gene>
    <name evidence="8" type="ORF">rosag_35510</name>
</gene>
<dbReference type="Pfam" id="PF04357">
    <property type="entry name" value="TamB"/>
    <property type="match status" value="2"/>
</dbReference>
<dbReference type="Proteomes" id="UP001161325">
    <property type="component" value="Unassembled WGS sequence"/>
</dbReference>
<feature type="compositionally biased region" description="Basic and acidic residues" evidence="5">
    <location>
        <begin position="562"/>
        <end position="574"/>
    </location>
</feature>
<feature type="transmembrane region" description="Helical" evidence="6">
    <location>
        <begin position="36"/>
        <end position="58"/>
    </location>
</feature>
<feature type="compositionally biased region" description="Low complexity" evidence="5">
    <location>
        <begin position="551"/>
        <end position="561"/>
    </location>
</feature>
<dbReference type="GO" id="GO:0009306">
    <property type="term" value="P:protein secretion"/>
    <property type="evidence" value="ECO:0007669"/>
    <property type="project" value="InterPro"/>
</dbReference>
<comment type="subcellular location">
    <subcellularLocation>
        <location evidence="1">Membrane</location>
        <topology evidence="1">Single-pass membrane protein</topology>
    </subcellularLocation>
</comment>
<proteinExistence type="predicted"/>
<organism evidence="8 9">
    <name type="scientific">Roseisolibacter agri</name>
    <dbReference type="NCBI Taxonomy" id="2014610"/>
    <lineage>
        <taxon>Bacteria</taxon>
        <taxon>Pseudomonadati</taxon>
        <taxon>Gemmatimonadota</taxon>
        <taxon>Gemmatimonadia</taxon>
        <taxon>Gemmatimonadales</taxon>
        <taxon>Gemmatimonadaceae</taxon>
        <taxon>Roseisolibacter</taxon>
    </lineage>
</organism>
<keyword evidence="9" id="KW-1185">Reference proteome</keyword>
<evidence type="ECO:0000256" key="4">
    <source>
        <dbReference type="ARBA" id="ARBA00023136"/>
    </source>
</evidence>
<evidence type="ECO:0000256" key="2">
    <source>
        <dbReference type="ARBA" id="ARBA00022692"/>
    </source>
</evidence>
<evidence type="ECO:0000256" key="1">
    <source>
        <dbReference type="ARBA" id="ARBA00004167"/>
    </source>
</evidence>
<evidence type="ECO:0000313" key="8">
    <source>
        <dbReference type="EMBL" id="GLC27038.1"/>
    </source>
</evidence>
<reference evidence="8" key="1">
    <citation type="submission" date="2022-08" db="EMBL/GenBank/DDBJ databases">
        <title>Draft genome sequencing of Roseisolibacter agri AW1220.</title>
        <authorList>
            <person name="Tobiishi Y."/>
            <person name="Tonouchi A."/>
        </authorList>
    </citation>
    <scope>NUCLEOTIDE SEQUENCE</scope>
    <source>
        <strain evidence="8">AW1220</strain>
    </source>
</reference>
<dbReference type="RefSeq" id="WP_284351484.1">
    <property type="nucleotide sequence ID" value="NZ_BRXS01000005.1"/>
</dbReference>
<keyword evidence="2 6" id="KW-0812">Transmembrane</keyword>
<feature type="domain" description="Translocation and assembly module TamB C-terminal" evidence="7">
    <location>
        <begin position="1204"/>
        <end position="1582"/>
    </location>
</feature>
<accession>A0AA37QJN4</accession>
<dbReference type="PANTHER" id="PTHR36985">
    <property type="entry name" value="TRANSLOCATION AND ASSEMBLY MODULE SUBUNIT TAMB"/>
    <property type="match status" value="1"/>
</dbReference>
<feature type="domain" description="Translocation and assembly module TamB C-terminal" evidence="7">
    <location>
        <begin position="985"/>
        <end position="1189"/>
    </location>
</feature>
<dbReference type="PANTHER" id="PTHR36985:SF1">
    <property type="entry name" value="TRANSLOCATION AND ASSEMBLY MODULE SUBUNIT TAMB"/>
    <property type="match status" value="1"/>
</dbReference>
<dbReference type="EMBL" id="BRXS01000005">
    <property type="protein sequence ID" value="GLC27038.1"/>
    <property type="molecule type" value="Genomic_DNA"/>
</dbReference>
<feature type="region of interest" description="Disordered" evidence="5">
    <location>
        <begin position="1"/>
        <end position="30"/>
    </location>
</feature>
<feature type="region of interest" description="Disordered" evidence="5">
    <location>
        <begin position="539"/>
        <end position="574"/>
    </location>
</feature>
<protein>
    <recommendedName>
        <fullName evidence="7">Translocation and assembly module TamB C-terminal domain-containing protein</fullName>
    </recommendedName>
</protein>
<sequence>MAHAPPTIRDDANGEPSPEPGPHERAAHPHHRGRRVAAWIAGLLLLLIAVAVALVLVVSNTDWGREQLRRRVVAALANTVHGRFQLGRISGNLLKGITAHDVAIADSAGNPFLRVDSVSTRYGLRSFFSKKVELSDVALWRPVIVLDRRPGEQWNWERIFPRDTTKVDTSTAPGWGDYLVLRAVRVVDGRVTVRTPWSPDSSIVGNARDSTIAAALDSASRALVERVPGGYQRVQDYRELNGRFPLLRIAHPDFASRRFEIDSLRVVALPFRPPAAVVRQARGAVEISSDSVWWRNVLAVMPDSRATLSGRYDLRTDDLRLGGRGTPVSLADVRFILPDLPDGTATSDFTIALAERSQGYRFDALDLRTGETTVRGRVALVLSDTAGTAPVTFDSTAVVFTKLDTRLIERLAPNVEVPRHGILGGRLAADGALSALQLDGDVTFDDPRTGRSRVVAVGEIGTGEGVVRAKGMRVQLAPMQVDLARLFVDDLPVHGTLTGVATLDGSTDTRLTASSLDLTHLDRGARSRLTGRAAVALGRADRPARAPAPPTRTVATTSPAPLRDDARRRTAADGPRRAAPWFDVDVTARPLSLVTVGRFAPAAGLRGTASGPIRLTGTMDDLRVASSLRLSDGGAFSARGQLDLTGVIGYDMLVTTTLFNANAVVAKAPRTSLTGRFAARGRGTDPATLTSTVAADITTSTIDTIAVDSSRIRLRAAQGIAQVDTFTVRAPGTAADLRGSFGLTGTRSGTLDYRIAIDSLPAIARYLPRDTGAVAPRPLLAAQQLAKARADSAARARRTMVAVAAGDSAPVPRVTVDTAPSIPKDSLSGSVFAAGRISGSIENFDLRGRAGATQLVALGNQVGRARVAYNWLGARTPGSALAVAAVADSVRVSGFALDSVDARATWRPDAVGTSSGTGVVAVFQDVGRSYDLRADYAIFPDRREATFSQLRLRFDSTLWAATRPGAVRWGQPGIEVETIELTNGATGRLFVDGKLPTTGPADLRVAVRDFEIGDALGLVQSDVAMTGRVSLDATLQGTAAAPVIRGTATVAGAQYRGTEVPDIRATVDYADARLRGNAEVTRGPRPVLTATGSLPINLALQGVTGPRLAENAQVTVDARLDSLPLDLASRFTDAVSDVRGTAAGTLSVRGPLKKPVATGDLQLADASLRLTATGTQLRDALGTVHLRGDTVVIDSIVGYTMTRRRGPLAIRGGIGIADATKPSFDVRLIADRARVLDNEQGRVDASAQISMYGPFDRVFVSGGARVLGGVIYVPESDKKQVLKAGDPAVFAVIDTTRLDVGELIPAQSPLLENLRMDLFVGVDRDTWVRSREANVEVYSDGDLRLRVDRAKQAIVLDGIVVTERGQYTFLSKRFQVKRGSATFVGSQELNPNLQITAEYEVKQAAREPLVIRIQIGGTVLAPRIALESDAQPPIAQTDLLSYLAFGSESGSLLQVGGSSVAGSSSGGVPIGATASLASKQLAGVALGVLADASEARLGRSLGADVLNITPVPDLPPEQFVELSGLETVLKGTQIEFGKYFNRQLFVGLQATPAFYTSKPPIPGFRVEYRFARLPGFSLESAWQPRFFLPEPSLAPAENVEAKNALGLFLVRRWRF</sequence>
<name>A0AA37QJN4_9BACT</name>
<dbReference type="GO" id="GO:0005886">
    <property type="term" value="C:plasma membrane"/>
    <property type="evidence" value="ECO:0007669"/>
    <property type="project" value="InterPro"/>
</dbReference>
<evidence type="ECO:0000256" key="6">
    <source>
        <dbReference type="SAM" id="Phobius"/>
    </source>
</evidence>
<keyword evidence="3 6" id="KW-1133">Transmembrane helix</keyword>
<keyword evidence="4 6" id="KW-0472">Membrane</keyword>
<evidence type="ECO:0000256" key="3">
    <source>
        <dbReference type="ARBA" id="ARBA00022989"/>
    </source>
</evidence>